<accession>S5Z4N4</accession>
<evidence type="ECO:0000313" key="1">
    <source>
        <dbReference type="EMBL" id="AGT31902.1"/>
    </source>
</evidence>
<gene>
    <name evidence="1" type="ORF">M493_08115</name>
</gene>
<dbReference type="Proteomes" id="UP000015500">
    <property type="component" value="Chromosome"/>
</dbReference>
<dbReference type="AlphaFoldDB" id="S5Z4N4"/>
<dbReference type="KEGG" id="gjf:M493_08115"/>
<protein>
    <submittedName>
        <fullName evidence="1">Uncharacterized protein</fullName>
    </submittedName>
</protein>
<dbReference type="EMBL" id="CP006254">
    <property type="protein sequence ID" value="AGT31902.1"/>
    <property type="molecule type" value="Genomic_DNA"/>
</dbReference>
<organism evidence="1 2">
    <name type="scientific">Geobacillus genomosp. 3</name>
    <dbReference type="NCBI Taxonomy" id="1921421"/>
    <lineage>
        <taxon>Bacteria</taxon>
        <taxon>Bacillati</taxon>
        <taxon>Bacillota</taxon>
        <taxon>Bacilli</taxon>
        <taxon>Bacillales</taxon>
        <taxon>Anoxybacillaceae</taxon>
        <taxon>Geobacillus</taxon>
    </lineage>
</organism>
<dbReference type="PATRIC" id="fig|1345697.3.peg.1547"/>
<name>S5Z4N4_GEOG3</name>
<evidence type="ECO:0000313" key="2">
    <source>
        <dbReference type="Proteomes" id="UP000015500"/>
    </source>
</evidence>
<sequence length="38" mass="3951">MVDAAGWRLFSYAAGGMLEGRLVCDSFIGEGGLISKDG</sequence>
<keyword evidence="2" id="KW-1185">Reference proteome</keyword>
<proteinExistence type="predicted"/>
<dbReference type="HOGENOM" id="CLU_3328302_0_0_9"/>
<reference evidence="1 2" key="1">
    <citation type="journal article" date="2014" name="Genome Announc.">
        <title>Complete Genome Sequence of the Thermophilic Polychlorinated Biphenyl Degrader Geobacillus sp. Strain JF8 (NBRC 109937).</title>
        <authorList>
            <person name="Shintani M."/>
            <person name="Ohtsubo Y."/>
            <person name="Fukuda K."/>
            <person name="Hosoyama A."/>
            <person name="Ohji S."/>
            <person name="Yamazoe A."/>
            <person name="Fujita N."/>
            <person name="Nagata Y."/>
            <person name="Tsuda M."/>
            <person name="Hatta T."/>
            <person name="Kimbara K."/>
        </authorList>
    </citation>
    <scope>NUCLEOTIDE SEQUENCE [LARGE SCALE GENOMIC DNA]</scope>
    <source>
        <strain evidence="1 2">JF8</strain>
    </source>
</reference>
<dbReference type="STRING" id="1921421.M493_08115"/>